<protein>
    <submittedName>
        <fullName evidence="1">Uncharacterized protein</fullName>
    </submittedName>
</protein>
<reference evidence="1 2" key="1">
    <citation type="submission" date="2020-08" db="EMBL/GenBank/DDBJ databases">
        <title>Sequencing the genomes of 1000 actinobacteria strains.</title>
        <authorList>
            <person name="Klenk H.-P."/>
        </authorList>
    </citation>
    <scope>NUCLEOTIDE SEQUENCE [LARGE SCALE GENOMIC DNA]</scope>
    <source>
        <strain evidence="1 2">DSM 43150</strain>
    </source>
</reference>
<accession>A0A7W7HNB0</accession>
<name>A0A7W7HNB0_9ACTN</name>
<sequence length="195" mass="22198">MSHHQRMSWWPFADERSFWEWAWDPFAELMDQDEDVLLEDVVGFPLLIAAADIGECPKQQLCRVVLENLAGRVAWRRRPGELDALRAAAGLAHGKRHPYVREWAVYARRLLRYCEVAGPVNRAGAQQMAADMFAGPVTQWGRQGTDWLTVAVSGGGRLWDCASRDESSHLFINRRTGAWRVRHPTLMTDADRASL</sequence>
<organism evidence="1 2">
    <name type="scientific">Actinoplanes lobatus</name>
    <dbReference type="NCBI Taxonomy" id="113568"/>
    <lineage>
        <taxon>Bacteria</taxon>
        <taxon>Bacillati</taxon>
        <taxon>Actinomycetota</taxon>
        <taxon>Actinomycetes</taxon>
        <taxon>Micromonosporales</taxon>
        <taxon>Micromonosporaceae</taxon>
        <taxon>Actinoplanes</taxon>
    </lineage>
</organism>
<dbReference type="RefSeq" id="WP_188125348.1">
    <property type="nucleotide sequence ID" value="NZ_BOMP01000131.1"/>
</dbReference>
<dbReference type="AlphaFoldDB" id="A0A7W7HNB0"/>
<gene>
    <name evidence="1" type="ORF">BJ964_007844</name>
</gene>
<evidence type="ECO:0000313" key="2">
    <source>
        <dbReference type="Proteomes" id="UP000590511"/>
    </source>
</evidence>
<evidence type="ECO:0000313" key="1">
    <source>
        <dbReference type="EMBL" id="MBB4753683.1"/>
    </source>
</evidence>
<comment type="caution">
    <text evidence="1">The sequence shown here is derived from an EMBL/GenBank/DDBJ whole genome shotgun (WGS) entry which is preliminary data.</text>
</comment>
<dbReference type="Proteomes" id="UP000590511">
    <property type="component" value="Unassembled WGS sequence"/>
</dbReference>
<dbReference type="EMBL" id="JACHNC010000001">
    <property type="protein sequence ID" value="MBB4753683.1"/>
    <property type="molecule type" value="Genomic_DNA"/>
</dbReference>
<proteinExistence type="predicted"/>